<comment type="caution">
    <text evidence="1">The sequence shown here is derived from an EMBL/GenBank/DDBJ whole genome shotgun (WGS) entry which is preliminary data.</text>
</comment>
<evidence type="ECO:0000313" key="2">
    <source>
        <dbReference type="Proteomes" id="UP000233551"/>
    </source>
</evidence>
<protein>
    <submittedName>
        <fullName evidence="1">Uncharacterized protein</fullName>
    </submittedName>
</protein>
<evidence type="ECO:0000313" key="1">
    <source>
        <dbReference type="EMBL" id="PKI67614.1"/>
    </source>
</evidence>
<keyword evidence="2" id="KW-1185">Reference proteome</keyword>
<gene>
    <name evidence="1" type="ORF">CRG98_011994</name>
</gene>
<proteinExistence type="predicted"/>
<dbReference type="AlphaFoldDB" id="A0A2I0KGH5"/>
<accession>A0A2I0KGH5</accession>
<organism evidence="1 2">
    <name type="scientific">Punica granatum</name>
    <name type="common">Pomegranate</name>
    <dbReference type="NCBI Taxonomy" id="22663"/>
    <lineage>
        <taxon>Eukaryota</taxon>
        <taxon>Viridiplantae</taxon>
        <taxon>Streptophyta</taxon>
        <taxon>Embryophyta</taxon>
        <taxon>Tracheophyta</taxon>
        <taxon>Spermatophyta</taxon>
        <taxon>Magnoliopsida</taxon>
        <taxon>eudicotyledons</taxon>
        <taxon>Gunneridae</taxon>
        <taxon>Pentapetalae</taxon>
        <taxon>rosids</taxon>
        <taxon>malvids</taxon>
        <taxon>Myrtales</taxon>
        <taxon>Lythraceae</taxon>
        <taxon>Punica</taxon>
    </lineage>
</organism>
<name>A0A2I0KGH5_PUNGR</name>
<dbReference type="Proteomes" id="UP000233551">
    <property type="component" value="Unassembled WGS sequence"/>
</dbReference>
<reference evidence="1 2" key="1">
    <citation type="submission" date="2017-11" db="EMBL/GenBank/DDBJ databases">
        <title>De-novo sequencing of pomegranate (Punica granatum L.) genome.</title>
        <authorList>
            <person name="Akparov Z."/>
            <person name="Amiraslanov A."/>
            <person name="Hajiyeva S."/>
            <person name="Abbasov M."/>
            <person name="Kaur K."/>
            <person name="Hamwieh A."/>
            <person name="Solovyev V."/>
            <person name="Salamov A."/>
            <person name="Braich B."/>
            <person name="Kosarev P."/>
            <person name="Mahmoud A."/>
            <person name="Hajiyev E."/>
            <person name="Babayeva S."/>
            <person name="Izzatullayeva V."/>
            <person name="Mammadov A."/>
            <person name="Mammadov A."/>
            <person name="Sharifova S."/>
            <person name="Ojaghi J."/>
            <person name="Eynullazada K."/>
            <person name="Bayramov B."/>
            <person name="Abdulazimova A."/>
            <person name="Shahmuradov I."/>
        </authorList>
    </citation>
    <scope>NUCLEOTIDE SEQUENCE [LARGE SCALE GENOMIC DNA]</scope>
    <source>
        <strain evidence="2">cv. AG2017</strain>
        <tissue evidence="1">Leaf</tissue>
    </source>
</reference>
<sequence>MATSGRTSTREAPVYVACRGCVGANFNRECPSYSGCLLVGDFLQWKKETMKKHEQFAIPMQGCREANWPGRRRASAPRDVHQYIEHACMSWCKHVWTCVRRARSLVDARGHVEGRASDHAVTLSVRKNSSCRGGRVKAASGLPAKVGTTRLSCGVGGQDGLDSASRYGEMNSAGGLPAKVGTTRLSCGVGGRDGQPLVIARLTMER</sequence>
<dbReference type="EMBL" id="PGOL01000594">
    <property type="protein sequence ID" value="PKI67614.1"/>
    <property type="molecule type" value="Genomic_DNA"/>
</dbReference>